<feature type="non-terminal residue" evidence="1">
    <location>
        <position position="160"/>
    </location>
</feature>
<evidence type="ECO:0000313" key="2">
    <source>
        <dbReference type="Proteomes" id="UP000052020"/>
    </source>
</evidence>
<reference evidence="1 2" key="1">
    <citation type="journal article" date="2015" name="Microbiome">
        <title>Genomic resolution of linkages in carbon, nitrogen, and sulfur cycling among widespread estuary sediment bacteria.</title>
        <authorList>
            <person name="Baker B.J."/>
            <person name="Lazar C.S."/>
            <person name="Teske A.P."/>
            <person name="Dick G.J."/>
        </authorList>
    </citation>
    <scope>NUCLEOTIDE SEQUENCE [LARGE SCALE GENOMIC DNA]</scope>
    <source>
        <strain evidence="1">DG_56</strain>
    </source>
</reference>
<evidence type="ECO:0000313" key="1">
    <source>
        <dbReference type="EMBL" id="KPJ62699.1"/>
    </source>
</evidence>
<accession>A0A0S7XKC3</accession>
<name>A0A0S7XKC3_9BACT</name>
<sequence length="160" mass="16812">MEAAHDSAAPGWEHKVADMVGHRILRLSLVAAGLCLLGAASHPRHTWAGVGGNDPRVVRVSPAVDRDGDRIADSLERRAASGRAVLLSGTASLDLLVALDHPPTAADRDAVTTAGARYLRSYSALVYAMRVALPVTRRDPAAALSRLAAVPGVRLVEENT</sequence>
<gene>
    <name evidence="1" type="ORF">AMK68_04605</name>
</gene>
<organism evidence="1 2">
    <name type="scientific">candidate division KD3-62 bacterium DG_56</name>
    <dbReference type="NCBI Taxonomy" id="1704032"/>
    <lineage>
        <taxon>Bacteria</taxon>
        <taxon>candidate division KD3-62</taxon>
    </lineage>
</organism>
<dbReference type="AlphaFoldDB" id="A0A0S7XKC3"/>
<dbReference type="EMBL" id="LIZY01000106">
    <property type="protein sequence ID" value="KPJ62699.1"/>
    <property type="molecule type" value="Genomic_DNA"/>
</dbReference>
<dbReference type="Proteomes" id="UP000052020">
    <property type="component" value="Unassembled WGS sequence"/>
</dbReference>
<protein>
    <submittedName>
        <fullName evidence="1">Uncharacterized protein</fullName>
    </submittedName>
</protein>
<proteinExistence type="predicted"/>
<comment type="caution">
    <text evidence="1">The sequence shown here is derived from an EMBL/GenBank/DDBJ whole genome shotgun (WGS) entry which is preliminary data.</text>
</comment>